<reference evidence="1 2" key="1">
    <citation type="submission" date="2019-06" db="EMBL/GenBank/DDBJ databases">
        <title>Draft genomes of female and male turbot (Scophthalmus maximus).</title>
        <authorList>
            <person name="Xu H."/>
            <person name="Xu X.-W."/>
            <person name="Shao C."/>
            <person name="Chen S."/>
        </authorList>
    </citation>
    <scope>NUCLEOTIDE SEQUENCE [LARGE SCALE GENOMIC DNA]</scope>
    <source>
        <strain evidence="1">Ysfricsl-2016a</strain>
        <tissue evidence="1">Blood</tissue>
    </source>
</reference>
<name>A0A6A4SY29_SCOMX</name>
<accession>A0A6A4SY29</accession>
<protein>
    <submittedName>
        <fullName evidence="1">Uncharacterized protein</fullName>
    </submittedName>
</protein>
<gene>
    <name evidence="1" type="ORF">F2P81_011253</name>
</gene>
<dbReference type="AlphaFoldDB" id="A0A6A4SY29"/>
<evidence type="ECO:0000313" key="1">
    <source>
        <dbReference type="EMBL" id="KAF0035941.1"/>
    </source>
</evidence>
<dbReference type="EMBL" id="VEVO01000010">
    <property type="protein sequence ID" value="KAF0035941.1"/>
    <property type="molecule type" value="Genomic_DNA"/>
</dbReference>
<dbReference type="Proteomes" id="UP000438429">
    <property type="component" value="Unassembled WGS sequence"/>
</dbReference>
<organism evidence="1 2">
    <name type="scientific">Scophthalmus maximus</name>
    <name type="common">Turbot</name>
    <name type="synonym">Psetta maxima</name>
    <dbReference type="NCBI Taxonomy" id="52904"/>
    <lineage>
        <taxon>Eukaryota</taxon>
        <taxon>Metazoa</taxon>
        <taxon>Chordata</taxon>
        <taxon>Craniata</taxon>
        <taxon>Vertebrata</taxon>
        <taxon>Euteleostomi</taxon>
        <taxon>Actinopterygii</taxon>
        <taxon>Neopterygii</taxon>
        <taxon>Teleostei</taxon>
        <taxon>Neoteleostei</taxon>
        <taxon>Acanthomorphata</taxon>
        <taxon>Carangaria</taxon>
        <taxon>Pleuronectiformes</taxon>
        <taxon>Pleuronectoidei</taxon>
        <taxon>Scophthalmidae</taxon>
        <taxon>Scophthalmus</taxon>
    </lineage>
</organism>
<comment type="caution">
    <text evidence="1">The sequence shown here is derived from an EMBL/GenBank/DDBJ whole genome shotgun (WGS) entry which is preliminary data.</text>
</comment>
<sequence length="82" mass="8811">MQVNAAAVDCEFTAADMFRAPRHHRRHKAVRRDGCVAVKFSTIAADAADAAVEAFSREKDVTKQTNAASTAGLTEFGEIATE</sequence>
<proteinExistence type="predicted"/>
<evidence type="ECO:0000313" key="2">
    <source>
        <dbReference type="Proteomes" id="UP000438429"/>
    </source>
</evidence>